<proteinExistence type="predicted"/>
<evidence type="ECO:0000313" key="3">
    <source>
        <dbReference type="Proteomes" id="UP000461010"/>
    </source>
</evidence>
<protein>
    <recommendedName>
        <fullName evidence="5">Lipoprotein</fullName>
    </recommendedName>
</protein>
<dbReference type="RefSeq" id="WP_152188075.1">
    <property type="nucleotide sequence ID" value="NZ_WFKI01000014.1"/>
</dbReference>
<gene>
    <name evidence="2" type="ORF">GBG18_02455</name>
    <name evidence="1" type="ORF">GBG19_06100</name>
</gene>
<dbReference type="EMBL" id="WFKJ01000004">
    <property type="protein sequence ID" value="KAB7892505.1"/>
    <property type="molecule type" value="Genomic_DNA"/>
</dbReference>
<reference evidence="3 4" key="1">
    <citation type="submission" date="2019-10" db="EMBL/GenBank/DDBJ databases">
        <title>Poseidonibacter ostreae sp. nov., isolated from the gut of the Ostrea denselamellosa.</title>
        <authorList>
            <person name="Choi A."/>
        </authorList>
    </citation>
    <scope>NUCLEOTIDE SEQUENCE [LARGE SCALE GENOMIC DNA]</scope>
    <source>
        <strain evidence="1 4">SJOD-M-33</strain>
        <strain evidence="2 3">SJOD-M-5</strain>
    </source>
</reference>
<comment type="caution">
    <text evidence="1">The sequence shown here is derived from an EMBL/GenBank/DDBJ whole genome shotgun (WGS) entry which is preliminary data.</text>
</comment>
<evidence type="ECO:0000313" key="1">
    <source>
        <dbReference type="EMBL" id="KAB7889480.1"/>
    </source>
</evidence>
<evidence type="ECO:0000313" key="2">
    <source>
        <dbReference type="EMBL" id="KAB7892505.1"/>
    </source>
</evidence>
<sequence>MLKSIFLLFICIILFSGCHRYHHNVRTVISPAIIFKPFHFKSRYHHDYRGNYKSYSNRHRGH</sequence>
<organism evidence="1 4">
    <name type="scientific">Poseidonibacter ostreae</name>
    <dbReference type="NCBI Taxonomy" id="2654171"/>
    <lineage>
        <taxon>Bacteria</taxon>
        <taxon>Pseudomonadati</taxon>
        <taxon>Campylobacterota</taxon>
        <taxon>Epsilonproteobacteria</taxon>
        <taxon>Campylobacterales</taxon>
        <taxon>Arcobacteraceae</taxon>
        <taxon>Poseidonibacter</taxon>
    </lineage>
</organism>
<keyword evidence="3" id="KW-1185">Reference proteome</keyword>
<dbReference type="Proteomes" id="UP000472839">
    <property type="component" value="Unassembled WGS sequence"/>
</dbReference>
<dbReference type="EMBL" id="WFKK01000013">
    <property type="protein sequence ID" value="KAB7889480.1"/>
    <property type="molecule type" value="Genomic_DNA"/>
</dbReference>
<dbReference type="Proteomes" id="UP000461010">
    <property type="component" value="Unassembled WGS sequence"/>
</dbReference>
<evidence type="ECO:0008006" key="5">
    <source>
        <dbReference type="Google" id="ProtNLM"/>
    </source>
</evidence>
<evidence type="ECO:0000313" key="4">
    <source>
        <dbReference type="Proteomes" id="UP000472839"/>
    </source>
</evidence>
<accession>A0A6L4WTZ9</accession>
<name>A0A6L4WTZ9_9BACT</name>
<dbReference type="AlphaFoldDB" id="A0A6L4WTZ9"/>
<dbReference type="PROSITE" id="PS51257">
    <property type="entry name" value="PROKAR_LIPOPROTEIN"/>
    <property type="match status" value="1"/>
</dbReference>